<feature type="transmembrane region" description="Helical" evidence="1">
    <location>
        <begin position="12"/>
        <end position="37"/>
    </location>
</feature>
<evidence type="ECO:0000259" key="2">
    <source>
        <dbReference type="Pfam" id="PF09335"/>
    </source>
</evidence>
<dbReference type="PANTHER" id="PTHR42709:SF4">
    <property type="entry name" value="INNER MEMBRANE PROTEIN YQAA"/>
    <property type="match status" value="1"/>
</dbReference>
<proteinExistence type="predicted"/>
<accession>A0ABN6VYH1</accession>
<name>A0ABN6VYH1_9BACT</name>
<dbReference type="Proteomes" id="UP001317705">
    <property type="component" value="Chromosome"/>
</dbReference>
<evidence type="ECO:0000313" key="4">
    <source>
        <dbReference type="Proteomes" id="UP001317705"/>
    </source>
</evidence>
<keyword evidence="1" id="KW-0472">Membrane</keyword>
<dbReference type="RefSeq" id="WP_282000640.1">
    <property type="nucleotide sequence ID" value="NZ_AP027151.1"/>
</dbReference>
<evidence type="ECO:0000313" key="3">
    <source>
        <dbReference type="EMBL" id="BDV44541.1"/>
    </source>
</evidence>
<sequence length="147" mass="16068">MEQLIASHSYPALFLLSFLASTLLPLGSEWLLVLLVLRRGDPLLAVAVATAGNYLGACTTYLIGLYGGTLLVRRVLRIDEAAEDRAKRVYRRYGAWSLLFSWLPVVGDPLCLVGGLLRVGFGRFSLLVGSGKLLRYAAVAWLTLQSN</sequence>
<dbReference type="PANTHER" id="PTHR42709">
    <property type="entry name" value="ALKALINE PHOSPHATASE LIKE PROTEIN"/>
    <property type="match status" value="1"/>
</dbReference>
<keyword evidence="4" id="KW-1185">Reference proteome</keyword>
<feature type="transmembrane region" description="Helical" evidence="1">
    <location>
        <begin position="93"/>
        <end position="117"/>
    </location>
</feature>
<reference evidence="3 4" key="1">
    <citation type="submission" date="2022-12" db="EMBL/GenBank/DDBJ databases">
        <title>Polyphasic characterization of Geotalea uranireducens NIT-SL11 newly isolated from a complex of sewage sludge and microbially reduced graphene oxide.</title>
        <authorList>
            <person name="Xie L."/>
            <person name="Yoshida N."/>
            <person name="Meng L."/>
        </authorList>
    </citation>
    <scope>NUCLEOTIDE SEQUENCE [LARGE SCALE GENOMIC DNA]</scope>
    <source>
        <strain evidence="3 4">NIT-SL11</strain>
    </source>
</reference>
<protein>
    <submittedName>
        <fullName evidence="3">Membrane protein</fullName>
    </submittedName>
</protein>
<dbReference type="EMBL" id="AP027151">
    <property type="protein sequence ID" value="BDV44541.1"/>
    <property type="molecule type" value="Genomic_DNA"/>
</dbReference>
<feature type="domain" description="VTT" evidence="2">
    <location>
        <begin position="29"/>
        <end position="140"/>
    </location>
</feature>
<gene>
    <name evidence="3" type="primary">yqaA</name>
    <name evidence="3" type="ORF">GURASL_34640</name>
</gene>
<dbReference type="InterPro" id="IPR032816">
    <property type="entry name" value="VTT_dom"/>
</dbReference>
<organism evidence="3 4">
    <name type="scientific">Geotalea uraniireducens</name>
    <dbReference type="NCBI Taxonomy" id="351604"/>
    <lineage>
        <taxon>Bacteria</taxon>
        <taxon>Pseudomonadati</taxon>
        <taxon>Thermodesulfobacteriota</taxon>
        <taxon>Desulfuromonadia</taxon>
        <taxon>Geobacterales</taxon>
        <taxon>Geobacteraceae</taxon>
        <taxon>Geotalea</taxon>
    </lineage>
</organism>
<feature type="transmembrane region" description="Helical" evidence="1">
    <location>
        <begin position="43"/>
        <end position="72"/>
    </location>
</feature>
<evidence type="ECO:0000256" key="1">
    <source>
        <dbReference type="SAM" id="Phobius"/>
    </source>
</evidence>
<keyword evidence="1" id="KW-0812">Transmembrane</keyword>
<keyword evidence="1" id="KW-1133">Transmembrane helix</keyword>
<dbReference type="InterPro" id="IPR051311">
    <property type="entry name" value="DedA_domain"/>
</dbReference>
<dbReference type="Pfam" id="PF09335">
    <property type="entry name" value="VTT_dom"/>
    <property type="match status" value="1"/>
</dbReference>